<dbReference type="EMBL" id="MGJM01000015">
    <property type="protein sequence ID" value="OGN06183.1"/>
    <property type="molecule type" value="Genomic_DNA"/>
</dbReference>
<evidence type="ECO:0000313" key="2">
    <source>
        <dbReference type="Proteomes" id="UP000177605"/>
    </source>
</evidence>
<name>A0A1F8EZ96_9BACT</name>
<proteinExistence type="predicted"/>
<comment type="caution">
    <text evidence="1">The sequence shown here is derived from an EMBL/GenBank/DDBJ whole genome shotgun (WGS) entry which is preliminary data.</text>
</comment>
<organism evidence="1 2">
    <name type="scientific">Candidatus Yanofskybacteria bacterium RIFCSPHIGHO2_01_FULL_48_25b</name>
    <dbReference type="NCBI Taxonomy" id="1802672"/>
    <lineage>
        <taxon>Bacteria</taxon>
        <taxon>Candidatus Yanofskyibacteriota</taxon>
    </lineage>
</organism>
<protein>
    <recommendedName>
        <fullName evidence="3">Four helix bundle protein</fullName>
    </recommendedName>
</protein>
<gene>
    <name evidence="1" type="ORF">A2669_02635</name>
</gene>
<reference evidence="1 2" key="1">
    <citation type="journal article" date="2016" name="Nat. Commun.">
        <title>Thousands of microbial genomes shed light on interconnected biogeochemical processes in an aquifer system.</title>
        <authorList>
            <person name="Anantharaman K."/>
            <person name="Brown C.T."/>
            <person name="Hug L.A."/>
            <person name="Sharon I."/>
            <person name="Castelle C.J."/>
            <person name="Probst A.J."/>
            <person name="Thomas B.C."/>
            <person name="Singh A."/>
            <person name="Wilkins M.J."/>
            <person name="Karaoz U."/>
            <person name="Brodie E.L."/>
            <person name="Williams K.H."/>
            <person name="Hubbard S.S."/>
            <person name="Banfield J.F."/>
        </authorList>
    </citation>
    <scope>NUCLEOTIDE SEQUENCE [LARGE SCALE GENOMIC DNA]</scope>
</reference>
<evidence type="ECO:0000313" key="1">
    <source>
        <dbReference type="EMBL" id="OGN06183.1"/>
    </source>
</evidence>
<accession>A0A1F8EZ96</accession>
<dbReference type="Proteomes" id="UP000177605">
    <property type="component" value="Unassembled WGS sequence"/>
</dbReference>
<dbReference type="AlphaFoldDB" id="A0A1F8EZ96"/>
<sequence length="115" mass="13170">MTNYIHGPDIEEKWWKMTIAEQMGNIGSEVSRAGSAQGKNQKSFDNAVARGLELIDLTLSDPRWFKMRGRLLEIARIREVFCDAIFDGKEFGSTFKGIQRYFDIFALQAMKHVGH</sequence>
<evidence type="ECO:0008006" key="3">
    <source>
        <dbReference type="Google" id="ProtNLM"/>
    </source>
</evidence>